<dbReference type="EMBL" id="CAJRAU010000003">
    <property type="protein sequence ID" value="CAG5070018.1"/>
    <property type="molecule type" value="Genomic_DNA"/>
</dbReference>
<protein>
    <recommendedName>
        <fullName evidence="4">Outer membrane protein beta-barrel domain-containing protein</fullName>
    </recommendedName>
</protein>
<proteinExistence type="predicted"/>
<evidence type="ECO:0000256" key="1">
    <source>
        <dbReference type="SAM" id="SignalP"/>
    </source>
</evidence>
<evidence type="ECO:0000313" key="2">
    <source>
        <dbReference type="EMBL" id="CAG5070018.1"/>
    </source>
</evidence>
<organism evidence="2 3">
    <name type="scientific">Dyadobacter linearis</name>
    <dbReference type="NCBI Taxonomy" id="2823330"/>
    <lineage>
        <taxon>Bacteria</taxon>
        <taxon>Pseudomonadati</taxon>
        <taxon>Bacteroidota</taxon>
        <taxon>Cytophagia</taxon>
        <taxon>Cytophagales</taxon>
        <taxon>Spirosomataceae</taxon>
        <taxon>Dyadobacter</taxon>
    </lineage>
</organism>
<feature type="signal peptide" evidence="1">
    <location>
        <begin position="1"/>
        <end position="23"/>
    </location>
</feature>
<gene>
    <name evidence="2" type="ORF">DYBT9623_02758</name>
</gene>
<feature type="chain" id="PRO_5046340527" description="Outer membrane protein beta-barrel domain-containing protein" evidence="1">
    <location>
        <begin position="24"/>
        <end position="225"/>
    </location>
</feature>
<dbReference type="Proteomes" id="UP000679725">
    <property type="component" value="Unassembled WGS sequence"/>
</dbReference>
<evidence type="ECO:0000313" key="3">
    <source>
        <dbReference type="Proteomes" id="UP000679725"/>
    </source>
</evidence>
<reference evidence="2 3" key="1">
    <citation type="submission" date="2021-04" db="EMBL/GenBank/DDBJ databases">
        <authorList>
            <person name="Rodrigo-Torres L."/>
            <person name="Arahal R. D."/>
            <person name="Lucena T."/>
        </authorList>
    </citation>
    <scope>NUCLEOTIDE SEQUENCE [LARGE SCALE GENOMIC DNA]</scope>
    <source>
        <strain evidence="2 3">CECT 9623</strain>
    </source>
</reference>
<name>A0ABN7R7N6_9BACT</name>
<accession>A0ABN7R7N6</accession>
<keyword evidence="1" id="KW-0732">Signal</keyword>
<keyword evidence="3" id="KW-1185">Reference proteome</keyword>
<comment type="caution">
    <text evidence="2">The sequence shown here is derived from an EMBL/GenBank/DDBJ whole genome shotgun (WGS) entry which is preliminary data.</text>
</comment>
<evidence type="ECO:0008006" key="4">
    <source>
        <dbReference type="Google" id="ProtNLM"/>
    </source>
</evidence>
<sequence length="225" mass="25142">MYMKKYFTILAAALVSLSFSAKAQKVAGWEIGIQGEFGRDWYHKSYAPEVIYGDEILNFSSNRSWGAGFYFEKPLNTRLSLLAQGGYAQKKIHPQLFYYPSQTAAQSYTRELHHRVEADAGMRLYLNPESRLKFFVEGKLGGNIFLSIVQHETTYGDIVVKDVFGFQRVAPVASASAGLKWSRLTISAEYRDDLMVSKRSDEMSGVAGKGLFGKVGFAFLGGKGR</sequence>